<dbReference type="InterPro" id="IPR033470">
    <property type="entry name" value="FakA-like_C"/>
</dbReference>
<feature type="domain" description="DhaL" evidence="1">
    <location>
        <begin position="18"/>
        <end position="219"/>
    </location>
</feature>
<dbReference type="Pfam" id="PF13684">
    <property type="entry name" value="FakA-like_C"/>
    <property type="match status" value="1"/>
</dbReference>
<dbReference type="EMBL" id="FWXN01000001">
    <property type="protein sequence ID" value="SMC32514.1"/>
    <property type="molecule type" value="Genomic_DNA"/>
</dbReference>
<dbReference type="InterPro" id="IPR004007">
    <property type="entry name" value="DhaL_dom"/>
</dbReference>
<dbReference type="InterPro" id="IPR036117">
    <property type="entry name" value="DhaL_dom_sf"/>
</dbReference>
<dbReference type="Proteomes" id="UP000192634">
    <property type="component" value="Unassembled WGS sequence"/>
</dbReference>
<evidence type="ECO:0000313" key="3">
    <source>
        <dbReference type="Proteomes" id="UP000192634"/>
    </source>
</evidence>
<name>A0A1W1Y8Q1_9MICO</name>
<organism evidence="2 3">
    <name type="scientific">Janibacter indicus</name>
    <dbReference type="NCBI Taxonomy" id="857417"/>
    <lineage>
        <taxon>Bacteria</taxon>
        <taxon>Bacillati</taxon>
        <taxon>Actinomycetota</taxon>
        <taxon>Actinomycetes</taxon>
        <taxon>Micrococcales</taxon>
        <taxon>Intrasporangiaceae</taxon>
        <taxon>Janibacter</taxon>
    </lineage>
</organism>
<evidence type="ECO:0000313" key="2">
    <source>
        <dbReference type="EMBL" id="SMC32514.1"/>
    </source>
</evidence>
<dbReference type="PANTHER" id="PTHR33434:SF4">
    <property type="entry name" value="PHOSPHATASE PROTEIN"/>
    <property type="match status" value="1"/>
</dbReference>
<dbReference type="PROSITE" id="PS51480">
    <property type="entry name" value="DHAL"/>
    <property type="match status" value="1"/>
</dbReference>
<dbReference type="AlphaFoldDB" id="A0A1W1Y8Q1"/>
<sequence>MAHVSTNVTDVLEVLDVDSVRRWVVMTRAALAARRTEIDALNVYPVPDGDTGTNMYLTLDEALAGAMREQEALGVVGEAPLAVEAAVMSRSALMSARGNSGVILSQLVRGVSEVVSSESLDEVDAAAVGRAVRQGARRARESVVRPQEGTILTVADATADAVEAVLVGGATLGEVTRAAVEAARAALARTPDQLQVLRDAGVVDAGGAGYLLFVEALDQVVHEQGAPTQYAVDDFTLNPSLERRPDWSSSGAGAVTEPRRHEGPAYEVMYLLHDVADDDVARLRQRLDEIGDSVVVSTAWDLTNVHVHTDDIGAALEAGLLHAAPQRVAVTLLETVDRAPRAGVSIVACAAGPGIARVLEAAGAVTVPSGPGRRASAGEIVTAVREAGTDEVILLPNDRDTRLAADAAAHAAEQEGRRVHVIGSGTAVQGLAAVAVHDPTLPTHHNVLAMTHAAAATRHGALTIAAKAGLTSGGMCAVGDVLGVVSGDITIVGSDVDEVAHEVLDGILAPGTELVTLVVGADAPDGLVGRLERWIEERRDGIEVQVVDGGQPHYLLLLGAE</sequence>
<dbReference type="InterPro" id="IPR019986">
    <property type="entry name" value="YloV-like"/>
</dbReference>
<proteinExistence type="predicted"/>
<dbReference type="InterPro" id="IPR050270">
    <property type="entry name" value="DegV_domain_contain"/>
</dbReference>
<protein>
    <recommendedName>
        <fullName evidence="1">DhaL domain-containing protein</fullName>
    </recommendedName>
</protein>
<dbReference type="SMART" id="SM01121">
    <property type="entry name" value="Dak1_2"/>
    <property type="match status" value="1"/>
</dbReference>
<dbReference type="Gene3D" id="1.25.40.340">
    <property type="match status" value="1"/>
</dbReference>
<dbReference type="GO" id="GO:0004371">
    <property type="term" value="F:glycerone kinase activity"/>
    <property type="evidence" value="ECO:0007669"/>
    <property type="project" value="InterPro"/>
</dbReference>
<gene>
    <name evidence="2" type="ORF">SAMN06296429_101197</name>
</gene>
<reference evidence="2 3" key="1">
    <citation type="submission" date="2017-04" db="EMBL/GenBank/DDBJ databases">
        <authorList>
            <person name="Afonso C.L."/>
            <person name="Miller P.J."/>
            <person name="Scott M.A."/>
            <person name="Spackman E."/>
            <person name="Goraichik I."/>
            <person name="Dimitrov K.M."/>
            <person name="Suarez D.L."/>
            <person name="Swayne D.E."/>
        </authorList>
    </citation>
    <scope>NUCLEOTIDE SEQUENCE [LARGE SCALE GENOMIC DNA]</scope>
    <source>
        <strain evidence="2 3">CGMCC 1.12511</strain>
    </source>
</reference>
<dbReference type="InterPro" id="IPR048394">
    <property type="entry name" value="FakA-like_M"/>
</dbReference>
<dbReference type="Pfam" id="PF02734">
    <property type="entry name" value="Dak2"/>
    <property type="match status" value="1"/>
</dbReference>
<dbReference type="SMART" id="SM01120">
    <property type="entry name" value="Dak2"/>
    <property type="match status" value="1"/>
</dbReference>
<evidence type="ECO:0000259" key="1">
    <source>
        <dbReference type="PROSITE" id="PS51480"/>
    </source>
</evidence>
<dbReference type="GO" id="GO:0006071">
    <property type="term" value="P:glycerol metabolic process"/>
    <property type="evidence" value="ECO:0007669"/>
    <property type="project" value="InterPro"/>
</dbReference>
<dbReference type="SUPFAM" id="SSF101473">
    <property type="entry name" value="DhaL-like"/>
    <property type="match status" value="1"/>
</dbReference>
<accession>A0A1W1Y8Q1</accession>
<dbReference type="Pfam" id="PF21645">
    <property type="entry name" value="FakA-like_M"/>
    <property type="match status" value="1"/>
</dbReference>
<dbReference type="PANTHER" id="PTHR33434">
    <property type="entry name" value="DEGV DOMAIN-CONTAINING PROTEIN DR_1986-RELATED"/>
    <property type="match status" value="1"/>
</dbReference>
<dbReference type="NCBIfam" id="TIGR03599">
    <property type="entry name" value="YloV"/>
    <property type="match status" value="1"/>
</dbReference>